<reference evidence="1" key="1">
    <citation type="submission" date="2019-03" db="EMBL/GenBank/DDBJ databases">
        <title>Candidatus Syntrophosphaera thermopropionivorans: a novel player in syntrophic propionate oxidation during anaerobic digestion.</title>
        <authorList>
            <person name="Dyksma S."/>
        </authorList>
    </citation>
    <scope>NUCLEOTIDE SEQUENCE</scope>
    <source>
        <strain evidence="1">W5</strain>
    </source>
</reference>
<organism evidence="1 2">
    <name type="scientific">Candidatus Syntrophosphaera thermopropionivorans</name>
    <dbReference type="NCBI Taxonomy" id="2593015"/>
    <lineage>
        <taxon>Bacteria</taxon>
        <taxon>Pseudomonadati</taxon>
        <taxon>Candidatus Cloacimonadota</taxon>
        <taxon>Candidatus Cloacimonadia</taxon>
        <taxon>Candidatus Cloacimonadales</taxon>
        <taxon>Candidatus Cloacimonadaceae</taxon>
        <taxon>Candidatus Syntrophosphaera</taxon>
    </lineage>
</organism>
<dbReference type="EMBL" id="SMOG01000001">
    <property type="protein sequence ID" value="TDF74604.1"/>
    <property type="molecule type" value="Genomic_DNA"/>
</dbReference>
<evidence type="ECO:0000313" key="2">
    <source>
        <dbReference type="Proteomes" id="UP000294588"/>
    </source>
</evidence>
<protein>
    <submittedName>
        <fullName evidence="1">PorT family protein</fullName>
    </submittedName>
</protein>
<sequence length="202" mass="22776">MKKSIILAVLLLVSIGLSFAQPYFGFRGGLNVTNVKITDDDSDEAKTDDRYGYHGGLFMQYPLGKYFIIEPSLLYSQRGYERTIEIPLFEDIKTKVNMDYIELPLALKFDINISDVHIQPAVAPRIGYAIVTQYLVNEEEADFPNDPILLDYGVDFGLDITFLNQFLIGARYSLGLADIYDDDNEDITTTNNGLMISLGVMF</sequence>
<comment type="caution">
    <text evidence="1">The sequence shown here is derived from an EMBL/GenBank/DDBJ whole genome shotgun (WGS) entry which is preliminary data.</text>
</comment>
<accession>A0AC61QKZ0</accession>
<name>A0AC61QKZ0_9BACT</name>
<gene>
    <name evidence="1" type="ORF">E0946_00545</name>
</gene>
<proteinExistence type="predicted"/>
<dbReference type="Proteomes" id="UP000294588">
    <property type="component" value="Unassembled WGS sequence"/>
</dbReference>
<keyword evidence="2" id="KW-1185">Reference proteome</keyword>
<evidence type="ECO:0000313" key="1">
    <source>
        <dbReference type="EMBL" id="TDF74604.1"/>
    </source>
</evidence>